<proteinExistence type="predicted"/>
<accession>A0A0C3X360</accession>
<accession>G7JDY1</accession>
<dbReference type="HOGENOM" id="CLU_2030167_0_0_1"/>
<evidence type="ECO:0000313" key="3">
    <source>
        <dbReference type="EnsemblPlants" id="AES90682"/>
    </source>
</evidence>
<feature type="chain" id="PRO_5014572865" evidence="1">
    <location>
        <begin position="22"/>
        <end position="122"/>
    </location>
</feature>
<keyword evidence="2" id="KW-0812">Transmembrane</keyword>
<protein>
    <submittedName>
        <fullName evidence="2">Transmembrane protein, putative</fullName>
    </submittedName>
</protein>
<keyword evidence="1" id="KW-0732">Signal</keyword>
<feature type="signal peptide" evidence="1">
    <location>
        <begin position="1"/>
        <end position="21"/>
    </location>
</feature>
<dbReference type="Proteomes" id="UP000002051">
    <property type="component" value="Chromosome 4"/>
</dbReference>
<reference evidence="3" key="3">
    <citation type="submission" date="2015-04" db="UniProtKB">
        <authorList>
            <consortium name="EnsemblPlants"/>
        </authorList>
    </citation>
    <scope>IDENTIFICATION</scope>
    <source>
        <strain evidence="3">cv. Jemalong A17</strain>
    </source>
</reference>
<reference evidence="2 4" key="2">
    <citation type="journal article" date="2014" name="BMC Genomics">
        <title>An improved genome release (version Mt4.0) for the model legume Medicago truncatula.</title>
        <authorList>
            <person name="Tang H."/>
            <person name="Krishnakumar V."/>
            <person name="Bidwell S."/>
            <person name="Rosen B."/>
            <person name="Chan A."/>
            <person name="Zhou S."/>
            <person name="Gentzbittel L."/>
            <person name="Childs K.L."/>
            <person name="Yandell M."/>
            <person name="Gundlach H."/>
            <person name="Mayer K.F."/>
            <person name="Schwartz D.C."/>
            <person name="Town C.D."/>
        </authorList>
    </citation>
    <scope>GENOME REANNOTATION</scope>
    <source>
        <strain evidence="3 4">cv. Jemalong A17</strain>
    </source>
</reference>
<gene>
    <name evidence="2" type="ordered locus">MTR_4g095610</name>
</gene>
<name>G7JDY1_MEDTR</name>
<dbReference type="EnsemblPlants" id="AES90682">
    <property type="protein sequence ID" value="AES90682"/>
    <property type="gene ID" value="MTR_4g095610"/>
</dbReference>
<dbReference type="PaxDb" id="3880-AES90682"/>
<reference evidence="2 4" key="1">
    <citation type="journal article" date="2011" name="Nature">
        <title>The Medicago genome provides insight into the evolution of rhizobial symbioses.</title>
        <authorList>
            <person name="Young N.D."/>
            <person name="Debelle F."/>
            <person name="Oldroyd G.E."/>
            <person name="Geurts R."/>
            <person name="Cannon S.B."/>
            <person name="Udvardi M.K."/>
            <person name="Benedito V.A."/>
            <person name="Mayer K.F."/>
            <person name="Gouzy J."/>
            <person name="Schoof H."/>
            <person name="Van de Peer Y."/>
            <person name="Proost S."/>
            <person name="Cook D.R."/>
            <person name="Meyers B.C."/>
            <person name="Spannagl M."/>
            <person name="Cheung F."/>
            <person name="De Mita S."/>
            <person name="Krishnakumar V."/>
            <person name="Gundlach H."/>
            <person name="Zhou S."/>
            <person name="Mudge J."/>
            <person name="Bharti A.K."/>
            <person name="Murray J.D."/>
            <person name="Naoumkina M.A."/>
            <person name="Rosen B."/>
            <person name="Silverstein K.A."/>
            <person name="Tang H."/>
            <person name="Rombauts S."/>
            <person name="Zhao P.X."/>
            <person name="Zhou P."/>
            <person name="Barbe V."/>
            <person name="Bardou P."/>
            <person name="Bechner M."/>
            <person name="Bellec A."/>
            <person name="Berger A."/>
            <person name="Berges H."/>
            <person name="Bidwell S."/>
            <person name="Bisseling T."/>
            <person name="Choisne N."/>
            <person name="Couloux A."/>
            <person name="Denny R."/>
            <person name="Deshpande S."/>
            <person name="Dai X."/>
            <person name="Doyle J.J."/>
            <person name="Dudez A.M."/>
            <person name="Farmer A.D."/>
            <person name="Fouteau S."/>
            <person name="Franken C."/>
            <person name="Gibelin C."/>
            <person name="Gish J."/>
            <person name="Goldstein S."/>
            <person name="Gonzalez A.J."/>
            <person name="Green P.J."/>
            <person name="Hallab A."/>
            <person name="Hartog M."/>
            <person name="Hua A."/>
            <person name="Humphray S.J."/>
            <person name="Jeong D.H."/>
            <person name="Jing Y."/>
            <person name="Jocker A."/>
            <person name="Kenton S.M."/>
            <person name="Kim D.J."/>
            <person name="Klee K."/>
            <person name="Lai H."/>
            <person name="Lang C."/>
            <person name="Lin S."/>
            <person name="Macmil S.L."/>
            <person name="Magdelenat G."/>
            <person name="Matthews L."/>
            <person name="McCorrison J."/>
            <person name="Monaghan E.L."/>
            <person name="Mun J.H."/>
            <person name="Najar F.Z."/>
            <person name="Nicholson C."/>
            <person name="Noirot C."/>
            <person name="O'Bleness M."/>
            <person name="Paule C.R."/>
            <person name="Poulain J."/>
            <person name="Prion F."/>
            <person name="Qin B."/>
            <person name="Qu C."/>
            <person name="Retzel E.F."/>
            <person name="Riddle C."/>
            <person name="Sallet E."/>
            <person name="Samain S."/>
            <person name="Samson N."/>
            <person name="Sanders I."/>
            <person name="Saurat O."/>
            <person name="Scarpelli C."/>
            <person name="Schiex T."/>
            <person name="Segurens B."/>
            <person name="Severin A.J."/>
            <person name="Sherrier D.J."/>
            <person name="Shi R."/>
            <person name="Sims S."/>
            <person name="Singer S.R."/>
            <person name="Sinharoy S."/>
            <person name="Sterck L."/>
            <person name="Viollet A."/>
            <person name="Wang B.B."/>
            <person name="Wang K."/>
            <person name="Wang M."/>
            <person name="Wang X."/>
            <person name="Warfsmann J."/>
            <person name="Weissenbach J."/>
            <person name="White D.D."/>
            <person name="White J.D."/>
            <person name="Wiley G.B."/>
            <person name="Wincker P."/>
            <person name="Xing Y."/>
            <person name="Yang L."/>
            <person name="Yao Z."/>
            <person name="Ying F."/>
            <person name="Zhai J."/>
            <person name="Zhou L."/>
            <person name="Zuber A."/>
            <person name="Denarie J."/>
            <person name="Dixon R.A."/>
            <person name="May G.D."/>
            <person name="Schwartz D.C."/>
            <person name="Rogers J."/>
            <person name="Quetier F."/>
            <person name="Town C.D."/>
            <person name="Roe B.A."/>
        </authorList>
    </citation>
    <scope>NUCLEOTIDE SEQUENCE [LARGE SCALE GENOMIC DNA]</scope>
    <source>
        <strain evidence="2">A17</strain>
        <strain evidence="3 4">cv. Jemalong A17</strain>
    </source>
</reference>
<sequence length="122" mass="13305">MAHLLRLILVGLLELFSGTIAHFLGAIASNIGHATAVEAEFSACMLAIEKAMELQIQAINPSGSHLPRHSNVLVVSNYVADSLAKNGQGLAMFSTQWWPSPPTFLIFMLDRDRLGLSFSRLQ</sequence>
<organism evidence="2 4">
    <name type="scientific">Medicago truncatula</name>
    <name type="common">Barrel medic</name>
    <name type="synonym">Medicago tribuloides</name>
    <dbReference type="NCBI Taxonomy" id="3880"/>
    <lineage>
        <taxon>Eukaryota</taxon>
        <taxon>Viridiplantae</taxon>
        <taxon>Streptophyta</taxon>
        <taxon>Embryophyta</taxon>
        <taxon>Tracheophyta</taxon>
        <taxon>Spermatophyta</taxon>
        <taxon>Magnoliopsida</taxon>
        <taxon>eudicotyledons</taxon>
        <taxon>Gunneridae</taxon>
        <taxon>Pentapetalae</taxon>
        <taxon>rosids</taxon>
        <taxon>fabids</taxon>
        <taxon>Fabales</taxon>
        <taxon>Fabaceae</taxon>
        <taxon>Papilionoideae</taxon>
        <taxon>50 kb inversion clade</taxon>
        <taxon>NPAAA clade</taxon>
        <taxon>Hologalegina</taxon>
        <taxon>IRL clade</taxon>
        <taxon>Trifolieae</taxon>
        <taxon>Medicago</taxon>
    </lineage>
</organism>
<evidence type="ECO:0000313" key="2">
    <source>
        <dbReference type="EMBL" id="AES90682.2"/>
    </source>
</evidence>
<keyword evidence="4" id="KW-1185">Reference proteome</keyword>
<dbReference type="AlphaFoldDB" id="G7JDY1"/>
<dbReference type="EMBL" id="CM001220">
    <property type="protein sequence ID" value="AES90682.2"/>
    <property type="molecule type" value="Genomic_DNA"/>
</dbReference>
<evidence type="ECO:0000256" key="1">
    <source>
        <dbReference type="SAM" id="SignalP"/>
    </source>
</evidence>
<keyword evidence="2" id="KW-0472">Membrane</keyword>
<evidence type="ECO:0000313" key="4">
    <source>
        <dbReference type="Proteomes" id="UP000002051"/>
    </source>
</evidence>